<keyword evidence="4" id="KW-0521">NADP</keyword>
<dbReference type="InterPro" id="IPR020946">
    <property type="entry name" value="Flavin_mOase-like"/>
</dbReference>
<dbReference type="InterPro" id="IPR000960">
    <property type="entry name" value="Flavin_mOase"/>
</dbReference>
<accession>A0ABR0FDW7</accession>
<evidence type="ECO:0000256" key="4">
    <source>
        <dbReference type="ARBA" id="ARBA00022857"/>
    </source>
</evidence>
<evidence type="ECO:0000256" key="5">
    <source>
        <dbReference type="ARBA" id="ARBA00023002"/>
    </source>
</evidence>
<dbReference type="InterPro" id="IPR050346">
    <property type="entry name" value="FMO-like"/>
</dbReference>
<dbReference type="GeneID" id="87892481"/>
<dbReference type="PANTHER" id="PTHR23023">
    <property type="entry name" value="DIMETHYLANILINE MONOOXYGENASE"/>
    <property type="match status" value="1"/>
</dbReference>
<evidence type="ECO:0000313" key="6">
    <source>
        <dbReference type="EMBL" id="KAK4641294.1"/>
    </source>
</evidence>
<keyword evidence="2" id="KW-0285">Flavoprotein</keyword>
<comment type="caution">
    <text evidence="6">The sequence shown here is derived from an EMBL/GenBank/DDBJ whole genome shotgun (WGS) entry which is preliminary data.</text>
</comment>
<comment type="similarity">
    <text evidence="1">Belongs to the FMO family.</text>
</comment>
<sequence>MRVAVIGAGPSGLVTLKYQLSACDSLGSDPVEPILFESESSLTTFSDFRPQDSDPDFLLTDRYVDKTTAEHECDAVAICTGLHVTPNIPNINGVDRVLKVFHSSEFKNRSQFGVGKTVLILGSGETAMDLGYLAMHSSINRVLMSHRDGFFCTPKRVPDLVFCPFLVTSLTRTDSNVLVDISNASLFDTAYVHRRLRDQILLWHYYNIFIKSTLWLVGGSKYGMAQWIGGVSDERYHASKSLCFSATKSNKAMPYLSAPYRQERESSIVQRIRSSLIQVPIVEIGGRHIDLAPWPTHFDEQGIVHFRNNNRPEFRRLKGQRIKPDVVIFATGYTQTFPFLSDDYPTPETLDKRSIWKSTDPSVAFIGFIRPSFGAIPPLSELQTQLWVVNLLRPALVPRPLSITDEPHYKLKMNNRSRIQYGVDHESYAYQLALGMGAASGFSQV</sequence>
<evidence type="ECO:0000256" key="1">
    <source>
        <dbReference type="ARBA" id="ARBA00009183"/>
    </source>
</evidence>
<dbReference type="Proteomes" id="UP001322138">
    <property type="component" value="Unassembled WGS sequence"/>
</dbReference>
<reference evidence="6 7" key="1">
    <citation type="journal article" date="2023" name="bioRxiv">
        <title>High-quality genome assemblies of four members of thePodospora anserinaspecies complex.</title>
        <authorList>
            <person name="Ament-Velasquez S.L."/>
            <person name="Vogan A.A."/>
            <person name="Wallerman O."/>
            <person name="Hartmann F."/>
            <person name="Gautier V."/>
            <person name="Silar P."/>
            <person name="Giraud T."/>
            <person name="Johannesson H."/>
        </authorList>
    </citation>
    <scope>NUCLEOTIDE SEQUENCE [LARGE SCALE GENOMIC DNA]</scope>
    <source>
        <strain evidence="6 7">CBS 112042</strain>
    </source>
</reference>
<evidence type="ECO:0000256" key="2">
    <source>
        <dbReference type="ARBA" id="ARBA00022630"/>
    </source>
</evidence>
<evidence type="ECO:0000256" key="3">
    <source>
        <dbReference type="ARBA" id="ARBA00022827"/>
    </source>
</evidence>
<keyword evidence="5" id="KW-0560">Oxidoreductase</keyword>
<dbReference type="PIRSF" id="PIRSF000332">
    <property type="entry name" value="FMO"/>
    <property type="match status" value="1"/>
</dbReference>
<dbReference type="Gene3D" id="3.50.50.60">
    <property type="entry name" value="FAD/NAD(P)-binding domain"/>
    <property type="match status" value="2"/>
</dbReference>
<proteinExistence type="inferred from homology"/>
<gene>
    <name evidence="6" type="ORF">QC761_0100770</name>
</gene>
<organism evidence="6 7">
    <name type="scientific">Podospora bellae-mahoneyi</name>
    <dbReference type="NCBI Taxonomy" id="2093777"/>
    <lineage>
        <taxon>Eukaryota</taxon>
        <taxon>Fungi</taxon>
        <taxon>Dikarya</taxon>
        <taxon>Ascomycota</taxon>
        <taxon>Pezizomycotina</taxon>
        <taxon>Sordariomycetes</taxon>
        <taxon>Sordariomycetidae</taxon>
        <taxon>Sordariales</taxon>
        <taxon>Podosporaceae</taxon>
        <taxon>Podospora</taxon>
    </lineage>
</organism>
<keyword evidence="3" id="KW-0274">FAD</keyword>
<evidence type="ECO:0008006" key="8">
    <source>
        <dbReference type="Google" id="ProtNLM"/>
    </source>
</evidence>
<evidence type="ECO:0000313" key="7">
    <source>
        <dbReference type="Proteomes" id="UP001322138"/>
    </source>
</evidence>
<dbReference type="RefSeq" id="XP_062730270.1">
    <property type="nucleotide sequence ID" value="XM_062873103.1"/>
</dbReference>
<protein>
    <recommendedName>
        <fullName evidence="8">Monooxygenase</fullName>
    </recommendedName>
</protein>
<dbReference type="SUPFAM" id="SSF51905">
    <property type="entry name" value="FAD/NAD(P)-binding domain"/>
    <property type="match status" value="2"/>
</dbReference>
<dbReference type="Pfam" id="PF00743">
    <property type="entry name" value="FMO-like"/>
    <property type="match status" value="2"/>
</dbReference>
<name>A0ABR0FDW7_9PEZI</name>
<dbReference type="EMBL" id="JAFFGZ010000008">
    <property type="protein sequence ID" value="KAK4641294.1"/>
    <property type="molecule type" value="Genomic_DNA"/>
</dbReference>
<dbReference type="InterPro" id="IPR036188">
    <property type="entry name" value="FAD/NAD-bd_sf"/>
</dbReference>
<keyword evidence="7" id="KW-1185">Reference proteome</keyword>